<dbReference type="AlphaFoldDB" id="A0ABD0MAN5"/>
<name>A0ABD0MAN5_CIRMR</name>
<evidence type="ECO:0000259" key="1">
    <source>
        <dbReference type="Pfam" id="PF05699"/>
    </source>
</evidence>
<evidence type="ECO:0000313" key="2">
    <source>
        <dbReference type="EMBL" id="KAL0146552.1"/>
    </source>
</evidence>
<proteinExistence type="predicted"/>
<comment type="caution">
    <text evidence="2">The sequence shown here is derived from an EMBL/GenBank/DDBJ whole genome shotgun (WGS) entry which is preliminary data.</text>
</comment>
<reference evidence="2 3" key="1">
    <citation type="submission" date="2024-05" db="EMBL/GenBank/DDBJ databases">
        <title>Genome sequencing and assembly of Indian major carp, Cirrhinus mrigala (Hamilton, 1822).</title>
        <authorList>
            <person name="Mohindra V."/>
            <person name="Chowdhury L.M."/>
            <person name="Lal K."/>
            <person name="Jena J.K."/>
        </authorList>
    </citation>
    <scope>NUCLEOTIDE SEQUENCE [LARGE SCALE GENOMIC DNA]</scope>
    <source>
        <strain evidence="2">CM1030</strain>
        <tissue evidence="2">Blood</tissue>
    </source>
</reference>
<gene>
    <name evidence="2" type="ORF">M9458_058183</name>
</gene>
<dbReference type="Pfam" id="PF05699">
    <property type="entry name" value="Dimer_Tnp_hAT"/>
    <property type="match status" value="1"/>
</dbReference>
<feature type="domain" description="HAT C-terminal dimerisation" evidence="1">
    <location>
        <begin position="320"/>
        <end position="379"/>
    </location>
</feature>
<organism evidence="2 3">
    <name type="scientific">Cirrhinus mrigala</name>
    <name type="common">Mrigala</name>
    <dbReference type="NCBI Taxonomy" id="683832"/>
    <lineage>
        <taxon>Eukaryota</taxon>
        <taxon>Metazoa</taxon>
        <taxon>Chordata</taxon>
        <taxon>Craniata</taxon>
        <taxon>Vertebrata</taxon>
        <taxon>Euteleostomi</taxon>
        <taxon>Actinopterygii</taxon>
        <taxon>Neopterygii</taxon>
        <taxon>Teleostei</taxon>
        <taxon>Ostariophysi</taxon>
        <taxon>Cypriniformes</taxon>
        <taxon>Cyprinidae</taxon>
        <taxon>Labeoninae</taxon>
        <taxon>Labeonini</taxon>
        <taxon>Cirrhinus</taxon>
    </lineage>
</organism>
<dbReference type="InterPro" id="IPR052035">
    <property type="entry name" value="ZnF_BED_domain_contain"/>
</dbReference>
<dbReference type="Proteomes" id="UP001529510">
    <property type="component" value="Unassembled WGS sequence"/>
</dbReference>
<sequence length="380" mass="43792">MPSRKYFRQVELPSLYMSCRSEVENEVHDVAHFATTTDLWTSRSTQPYMSLTIHFIIRNWTLCSRCLQMLYFLGDHTGDLIAQGLRESLQSWGLQENRQVCVTTDNATNDIRALQLNNWTRLQCFGHRLHLAIEKGMKLPQVDRAVGVCKKVVSAFSNTWKRRRELAVAQGELGLPVHQLITETVNRWGSRQKMIDREDDTQLTKNIKDKILEYLNEKYADPDTEDLLDMASFVDPRFRTKYIKEEKVEYIMSKAAAEIEEMVVNQNAESPVAIQPETEEAVADPAVPAKKHKGLGSYFKKKATQQVPPLSTRDLIDFELKSYLQTMETDSETDPLQWWKRHEMNFPKLSNLVKKYLCIPAISSPSERAFNTSGNIVTCH</sequence>
<accession>A0ABD0MAN5</accession>
<dbReference type="InterPro" id="IPR008906">
    <property type="entry name" value="HATC_C_dom"/>
</dbReference>
<dbReference type="PANTHER" id="PTHR46481">
    <property type="entry name" value="ZINC FINGER BED DOMAIN-CONTAINING PROTEIN 4"/>
    <property type="match status" value="1"/>
</dbReference>
<evidence type="ECO:0000313" key="3">
    <source>
        <dbReference type="Proteomes" id="UP001529510"/>
    </source>
</evidence>
<dbReference type="EMBL" id="JAMKFB020000915">
    <property type="protein sequence ID" value="KAL0146552.1"/>
    <property type="molecule type" value="Genomic_DNA"/>
</dbReference>
<keyword evidence="3" id="KW-1185">Reference proteome</keyword>
<dbReference type="SUPFAM" id="SSF53098">
    <property type="entry name" value="Ribonuclease H-like"/>
    <property type="match status" value="1"/>
</dbReference>
<feature type="non-terminal residue" evidence="2">
    <location>
        <position position="380"/>
    </location>
</feature>
<protein>
    <recommendedName>
        <fullName evidence="1">HAT C-terminal dimerisation domain-containing protein</fullName>
    </recommendedName>
</protein>
<dbReference type="PANTHER" id="PTHR46481:SF9">
    <property type="entry name" value="ZINC FINGER BED DOMAIN-CONTAINING PROTEIN 1-LIKE"/>
    <property type="match status" value="1"/>
</dbReference>
<dbReference type="InterPro" id="IPR012337">
    <property type="entry name" value="RNaseH-like_sf"/>
</dbReference>